<evidence type="ECO:0000256" key="1">
    <source>
        <dbReference type="SAM" id="Phobius"/>
    </source>
</evidence>
<evidence type="ECO:0000313" key="3">
    <source>
        <dbReference type="Proteomes" id="UP000231025"/>
    </source>
</evidence>
<dbReference type="EMBL" id="PCRE01000015">
    <property type="protein sequence ID" value="PIP15161.1"/>
    <property type="molecule type" value="Genomic_DNA"/>
</dbReference>
<organism evidence="2 3">
    <name type="scientific">Candidatus Roizmanbacteria bacterium CG23_combo_of_CG06-09_8_20_14_all_35_49</name>
    <dbReference type="NCBI Taxonomy" id="1974863"/>
    <lineage>
        <taxon>Bacteria</taxon>
        <taxon>Candidatus Roizmaniibacteriota</taxon>
    </lineage>
</organism>
<name>A0A2G9Y9J3_9BACT</name>
<proteinExistence type="predicted"/>
<gene>
    <name evidence="2" type="ORF">COX47_00920</name>
</gene>
<dbReference type="Proteomes" id="UP000231025">
    <property type="component" value="Unassembled WGS sequence"/>
</dbReference>
<accession>A0A2G9Y9J3</accession>
<sequence>MKINKNVLIIGAVLLVLLAIGYWLLGRKNIPKNNQETISPTEIVLPTIDSSVKVDLQSVSGGKDVTLSINNIPSGTDSVDYELSYQTAQQGIQGVIGTIDVSNQSDYEKKITLGTCSSGTCVYHQVVGKIKLTLKFTGDYGEKLFEKEYEL</sequence>
<evidence type="ECO:0000313" key="2">
    <source>
        <dbReference type="EMBL" id="PIP15161.1"/>
    </source>
</evidence>
<protein>
    <submittedName>
        <fullName evidence="2">Uncharacterized protein</fullName>
    </submittedName>
</protein>
<dbReference type="AlphaFoldDB" id="A0A2G9Y9J3"/>
<feature type="transmembrane region" description="Helical" evidence="1">
    <location>
        <begin position="7"/>
        <end position="25"/>
    </location>
</feature>
<keyword evidence="1" id="KW-1133">Transmembrane helix</keyword>
<keyword evidence="1" id="KW-0472">Membrane</keyword>
<reference evidence="2 3" key="1">
    <citation type="submission" date="2017-09" db="EMBL/GenBank/DDBJ databases">
        <title>Depth-based differentiation of microbial function through sediment-hosted aquifers and enrichment of novel symbionts in the deep terrestrial subsurface.</title>
        <authorList>
            <person name="Probst A.J."/>
            <person name="Ladd B."/>
            <person name="Jarett J.K."/>
            <person name="Geller-Mcgrath D.E."/>
            <person name="Sieber C.M."/>
            <person name="Emerson J.B."/>
            <person name="Anantharaman K."/>
            <person name="Thomas B.C."/>
            <person name="Malmstrom R."/>
            <person name="Stieglmeier M."/>
            <person name="Klingl A."/>
            <person name="Woyke T."/>
            <person name="Ryan C.M."/>
            <person name="Banfield J.F."/>
        </authorList>
    </citation>
    <scope>NUCLEOTIDE SEQUENCE [LARGE SCALE GENOMIC DNA]</scope>
    <source>
        <strain evidence="2">CG23_combo_of_CG06-09_8_20_14_all_35_49</strain>
    </source>
</reference>
<keyword evidence="1" id="KW-0812">Transmembrane</keyword>
<comment type="caution">
    <text evidence="2">The sequence shown here is derived from an EMBL/GenBank/DDBJ whole genome shotgun (WGS) entry which is preliminary data.</text>
</comment>